<name>A0ABR5N3F2_BRECH</name>
<protein>
    <recommendedName>
        <fullName evidence="10">GlsB/YeaQ/YmgE family stress response membrane protein</fullName>
    </recommendedName>
</protein>
<keyword evidence="3" id="KW-1003">Cell membrane</keyword>
<proteinExistence type="inferred from homology"/>
<feature type="transmembrane region" description="Helical" evidence="7">
    <location>
        <begin position="51"/>
        <end position="77"/>
    </location>
</feature>
<evidence type="ECO:0008006" key="10">
    <source>
        <dbReference type="Google" id="ProtNLM"/>
    </source>
</evidence>
<evidence type="ECO:0000313" key="9">
    <source>
        <dbReference type="Proteomes" id="UP000051063"/>
    </source>
</evidence>
<reference evidence="8 9" key="1">
    <citation type="submission" date="2015-09" db="EMBL/GenBank/DDBJ databases">
        <title>Genome sequencing project for genomic taxonomy and phylogenomics of Bacillus-like bacteria.</title>
        <authorList>
            <person name="Liu B."/>
            <person name="Wang J."/>
            <person name="Zhu Y."/>
            <person name="Liu G."/>
            <person name="Chen Q."/>
            <person name="Chen Z."/>
            <person name="Lan J."/>
            <person name="Che J."/>
            <person name="Ge C."/>
            <person name="Shi H."/>
            <person name="Pan Z."/>
            <person name="Liu X."/>
        </authorList>
    </citation>
    <scope>NUCLEOTIDE SEQUENCE [LARGE SCALE GENOMIC DNA]</scope>
    <source>
        <strain evidence="8 9">DSM 8552</strain>
    </source>
</reference>
<dbReference type="EMBL" id="LJJB01000013">
    <property type="protein sequence ID" value="KQL45006.1"/>
    <property type="molecule type" value="Genomic_DNA"/>
</dbReference>
<keyword evidence="9" id="KW-1185">Reference proteome</keyword>
<evidence type="ECO:0000313" key="8">
    <source>
        <dbReference type="EMBL" id="KQL45006.1"/>
    </source>
</evidence>
<dbReference type="Pfam" id="PF04226">
    <property type="entry name" value="Transgly_assoc"/>
    <property type="match status" value="1"/>
</dbReference>
<accession>A0ABR5N3F2</accession>
<keyword evidence="6 7" id="KW-0472">Membrane</keyword>
<evidence type="ECO:0000256" key="1">
    <source>
        <dbReference type="ARBA" id="ARBA00004651"/>
    </source>
</evidence>
<comment type="similarity">
    <text evidence="2">Belongs to the UPF0410 family.</text>
</comment>
<organism evidence="8 9">
    <name type="scientific">Brevibacillus choshinensis</name>
    <dbReference type="NCBI Taxonomy" id="54911"/>
    <lineage>
        <taxon>Bacteria</taxon>
        <taxon>Bacillati</taxon>
        <taxon>Bacillota</taxon>
        <taxon>Bacilli</taxon>
        <taxon>Bacillales</taxon>
        <taxon>Paenibacillaceae</taxon>
        <taxon>Brevibacillus</taxon>
    </lineage>
</organism>
<evidence type="ECO:0000256" key="6">
    <source>
        <dbReference type="ARBA" id="ARBA00023136"/>
    </source>
</evidence>
<keyword evidence="5 7" id="KW-1133">Transmembrane helix</keyword>
<dbReference type="InterPro" id="IPR007341">
    <property type="entry name" value="Transgly_assoc"/>
</dbReference>
<evidence type="ECO:0000256" key="4">
    <source>
        <dbReference type="ARBA" id="ARBA00022692"/>
    </source>
</evidence>
<gene>
    <name evidence="8" type="ORF">AN963_27160</name>
</gene>
<keyword evidence="4 7" id="KW-0812">Transmembrane</keyword>
<evidence type="ECO:0000256" key="3">
    <source>
        <dbReference type="ARBA" id="ARBA00022475"/>
    </source>
</evidence>
<evidence type="ECO:0000256" key="7">
    <source>
        <dbReference type="SAM" id="Phobius"/>
    </source>
</evidence>
<evidence type="ECO:0000256" key="2">
    <source>
        <dbReference type="ARBA" id="ARBA00011006"/>
    </source>
</evidence>
<sequence length="82" mass="9173">MFWIVWALVGLVVWWAMNMLMTGKAGGTNWLASLIVALLGSWLGDLVLGNWLWMWAGFNVIAGVIGAVVLTWIWNLISKQLK</sequence>
<comment type="caution">
    <text evidence="8">The sequence shown here is derived from an EMBL/GenBank/DDBJ whole genome shotgun (WGS) entry which is preliminary data.</text>
</comment>
<comment type="subcellular location">
    <subcellularLocation>
        <location evidence="1">Cell membrane</location>
        <topology evidence="1">Multi-pass membrane protein</topology>
    </subcellularLocation>
</comment>
<dbReference type="RefSeq" id="WP_055747600.1">
    <property type="nucleotide sequence ID" value="NZ_LJJB01000013.1"/>
</dbReference>
<evidence type="ECO:0000256" key="5">
    <source>
        <dbReference type="ARBA" id="ARBA00022989"/>
    </source>
</evidence>
<dbReference type="Proteomes" id="UP000051063">
    <property type="component" value="Unassembled WGS sequence"/>
</dbReference>